<dbReference type="Proteomes" id="UP000254079">
    <property type="component" value="Unassembled WGS sequence"/>
</dbReference>
<proteinExistence type="predicted"/>
<reference evidence="1 2" key="1">
    <citation type="submission" date="2018-06" db="EMBL/GenBank/DDBJ databases">
        <authorList>
            <consortium name="Pathogen Informatics"/>
            <person name="Doyle S."/>
        </authorList>
    </citation>
    <scope>NUCLEOTIDE SEQUENCE [LARGE SCALE GENOMIC DNA]</scope>
    <source>
        <strain evidence="1 2">NCTC8622</strain>
    </source>
</reference>
<evidence type="ECO:0000313" key="2">
    <source>
        <dbReference type="Proteomes" id="UP000254079"/>
    </source>
</evidence>
<name>A0A376U0P1_ECOLX</name>
<dbReference type="AlphaFoldDB" id="A0A376U0P1"/>
<gene>
    <name evidence="1" type="ORF">NCTC8622_01762</name>
</gene>
<evidence type="ECO:0000313" key="1">
    <source>
        <dbReference type="EMBL" id="STI82760.1"/>
    </source>
</evidence>
<sequence>MSTVGKCQKPAAERVFLCLMSHETMKWIGALNIFSYYLLDFGEMVNVCIPETRWLFNKLVSMMLLGYDCNEKGINSSDRFLFSWLCWYEIT</sequence>
<protein>
    <submittedName>
        <fullName evidence="1">Uncharacterized protein</fullName>
    </submittedName>
</protein>
<accession>A0A376U0P1</accession>
<dbReference type="EMBL" id="UGCP01000002">
    <property type="protein sequence ID" value="STI82760.1"/>
    <property type="molecule type" value="Genomic_DNA"/>
</dbReference>
<organism evidence="1 2">
    <name type="scientific">Escherichia coli</name>
    <dbReference type="NCBI Taxonomy" id="562"/>
    <lineage>
        <taxon>Bacteria</taxon>
        <taxon>Pseudomonadati</taxon>
        <taxon>Pseudomonadota</taxon>
        <taxon>Gammaproteobacteria</taxon>
        <taxon>Enterobacterales</taxon>
        <taxon>Enterobacteriaceae</taxon>
        <taxon>Escherichia</taxon>
    </lineage>
</organism>